<evidence type="ECO:0000256" key="6">
    <source>
        <dbReference type="ARBA" id="ARBA00022840"/>
    </source>
</evidence>
<evidence type="ECO:0000313" key="9">
    <source>
        <dbReference type="EMBL" id="ASC01853.1"/>
    </source>
</evidence>
<dbReference type="GO" id="GO:0005524">
    <property type="term" value="F:ATP binding"/>
    <property type="evidence" value="ECO:0007669"/>
    <property type="project" value="UniProtKB-KW"/>
</dbReference>
<accession>A0A1Z3CG08</accession>
<feature type="domain" description="ABC transporter" evidence="8">
    <location>
        <begin position="5"/>
        <end position="256"/>
    </location>
</feature>
<dbReference type="SMART" id="SM00382">
    <property type="entry name" value="AAA"/>
    <property type="match status" value="1"/>
</dbReference>
<comment type="similarity">
    <text evidence="2">Belongs to the ABC transporter superfamily.</text>
</comment>
<dbReference type="InterPro" id="IPR050388">
    <property type="entry name" value="ABC_Ni/Peptide_Import"/>
</dbReference>
<keyword evidence="10" id="KW-1185">Reference proteome</keyword>
<reference evidence="9 10" key="1">
    <citation type="submission" date="2017-06" db="EMBL/GenBank/DDBJ databases">
        <title>Draft genome sequence of Fusobacterium nucleatum subsp. polymorphum KCOM 1260 (=ChDC F218).</title>
        <authorList>
            <person name="Kook J.-K."/>
            <person name="Park S.-N."/>
            <person name="Lim Y.K."/>
            <person name="Roh H."/>
        </authorList>
    </citation>
    <scope>NUCLEOTIDE SEQUENCE [LARGE SCALE GENOMIC DNA]</scope>
    <source>
        <strain evidence="10">KCOM 1260 (ChDC F218)</strain>
    </source>
</reference>
<dbReference type="RefSeq" id="WP_088336559.1">
    <property type="nucleotide sequence ID" value="NZ_CP021934.1"/>
</dbReference>
<dbReference type="InterPro" id="IPR017871">
    <property type="entry name" value="ABC_transporter-like_CS"/>
</dbReference>
<dbReference type="Gene3D" id="3.40.50.300">
    <property type="entry name" value="P-loop containing nucleotide triphosphate hydrolases"/>
    <property type="match status" value="1"/>
</dbReference>
<organism evidence="9 10">
    <name type="scientific">Fusobacterium nucleatum subsp. polymorphum</name>
    <name type="common">Fusobacterium polymorphum</name>
    <dbReference type="NCBI Taxonomy" id="76857"/>
    <lineage>
        <taxon>Bacteria</taxon>
        <taxon>Fusobacteriati</taxon>
        <taxon>Fusobacteriota</taxon>
        <taxon>Fusobacteriia</taxon>
        <taxon>Fusobacteriales</taxon>
        <taxon>Fusobacteriaceae</taxon>
        <taxon>Fusobacterium</taxon>
    </lineage>
</organism>
<evidence type="ECO:0000256" key="1">
    <source>
        <dbReference type="ARBA" id="ARBA00004202"/>
    </source>
</evidence>
<dbReference type="InterPro" id="IPR003593">
    <property type="entry name" value="AAA+_ATPase"/>
</dbReference>
<name>A0A1Z3CG08_FUSNP</name>
<evidence type="ECO:0000313" key="10">
    <source>
        <dbReference type="Proteomes" id="UP000196759"/>
    </source>
</evidence>
<dbReference type="GO" id="GO:0016887">
    <property type="term" value="F:ATP hydrolysis activity"/>
    <property type="evidence" value="ECO:0007669"/>
    <property type="project" value="InterPro"/>
</dbReference>
<dbReference type="PANTHER" id="PTHR43297">
    <property type="entry name" value="OLIGOPEPTIDE TRANSPORT ATP-BINDING PROTEIN APPD"/>
    <property type="match status" value="1"/>
</dbReference>
<dbReference type="GO" id="GO:0005886">
    <property type="term" value="C:plasma membrane"/>
    <property type="evidence" value="ECO:0007669"/>
    <property type="project" value="UniProtKB-SubCell"/>
</dbReference>
<sequence length="262" mass="29988">MKNILEFKNFSVFLKNNNHKILNSIDIEIKEKEFLGIVGESGSGKTTLLNSIISFLDKEKFILDGSLTLFENIEIYKMTEKERKEICCKNISMILQDSINSLNPYEKIKNQLLETYIFHSKKKVTNDFAIGEIKKLLLDVGFEDIDRILNSYPNELSGGMRQRIAIVLVLCTDIKILLADEPTTSLDVVNQFRFIELLKKISKKKGLTLIYVSHDIKVLSKICERIIVLKDGNIVEKNNTVQILKEPKNDYTKLLIKAATAD</sequence>
<dbReference type="CDD" id="cd03257">
    <property type="entry name" value="ABC_NikE_OppD_transporters"/>
    <property type="match status" value="1"/>
</dbReference>
<dbReference type="SUPFAM" id="SSF52540">
    <property type="entry name" value="P-loop containing nucleoside triphosphate hydrolases"/>
    <property type="match status" value="1"/>
</dbReference>
<dbReference type="PANTHER" id="PTHR43297:SF2">
    <property type="entry name" value="DIPEPTIDE TRANSPORT ATP-BINDING PROTEIN DPPD"/>
    <property type="match status" value="1"/>
</dbReference>
<keyword evidence="3" id="KW-0813">Transport</keyword>
<dbReference type="AlphaFoldDB" id="A0A1Z3CG08"/>
<dbReference type="InterPro" id="IPR003439">
    <property type="entry name" value="ABC_transporter-like_ATP-bd"/>
</dbReference>
<evidence type="ECO:0000256" key="4">
    <source>
        <dbReference type="ARBA" id="ARBA00022475"/>
    </source>
</evidence>
<dbReference type="EMBL" id="CP021934">
    <property type="protein sequence ID" value="ASC01853.1"/>
    <property type="molecule type" value="Genomic_DNA"/>
</dbReference>
<keyword evidence="5" id="KW-0547">Nucleotide-binding</keyword>
<evidence type="ECO:0000256" key="5">
    <source>
        <dbReference type="ARBA" id="ARBA00022741"/>
    </source>
</evidence>
<dbReference type="PROSITE" id="PS00211">
    <property type="entry name" value="ABC_TRANSPORTER_1"/>
    <property type="match status" value="1"/>
</dbReference>
<keyword evidence="7" id="KW-0472">Membrane</keyword>
<proteinExistence type="inferred from homology"/>
<keyword evidence="4" id="KW-1003">Cell membrane</keyword>
<gene>
    <name evidence="9" type="ORF">CBG50_00055</name>
</gene>
<evidence type="ECO:0000256" key="2">
    <source>
        <dbReference type="ARBA" id="ARBA00005417"/>
    </source>
</evidence>
<protein>
    <submittedName>
        <fullName evidence="9">ABC transporter ATP-binding protein</fullName>
    </submittedName>
</protein>
<dbReference type="InterPro" id="IPR027417">
    <property type="entry name" value="P-loop_NTPase"/>
</dbReference>
<evidence type="ECO:0000256" key="7">
    <source>
        <dbReference type="ARBA" id="ARBA00023136"/>
    </source>
</evidence>
<dbReference type="PROSITE" id="PS50893">
    <property type="entry name" value="ABC_TRANSPORTER_2"/>
    <property type="match status" value="1"/>
</dbReference>
<evidence type="ECO:0000259" key="8">
    <source>
        <dbReference type="PROSITE" id="PS50893"/>
    </source>
</evidence>
<dbReference type="Pfam" id="PF00005">
    <property type="entry name" value="ABC_tran"/>
    <property type="match status" value="1"/>
</dbReference>
<keyword evidence="6 9" id="KW-0067">ATP-binding</keyword>
<evidence type="ECO:0000256" key="3">
    <source>
        <dbReference type="ARBA" id="ARBA00022448"/>
    </source>
</evidence>
<dbReference type="Proteomes" id="UP000196759">
    <property type="component" value="Chromosome"/>
</dbReference>
<comment type="subcellular location">
    <subcellularLocation>
        <location evidence="1">Cell membrane</location>
        <topology evidence="1">Peripheral membrane protein</topology>
    </subcellularLocation>
</comment>